<reference evidence="15 16" key="1">
    <citation type="submission" date="2007-08" db="EMBL/GenBank/DDBJ databases">
        <authorList>
            <person name="Fulton L."/>
            <person name="Clifton S."/>
            <person name="Fulton B."/>
            <person name="Xu J."/>
            <person name="Minx P."/>
            <person name="Pepin K.H."/>
            <person name="Johnson M."/>
            <person name="Thiruvilangam P."/>
            <person name="Bhonagiri V."/>
            <person name="Nash W.E."/>
            <person name="Mardis E.R."/>
            <person name="Wilson R.K."/>
        </authorList>
    </citation>
    <scope>NUCLEOTIDE SEQUENCE [LARGE SCALE GENOMIC DNA]</scope>
    <source>
        <strain evidence="16">ATCC BAA-613 / DSM 15670 / CCUG 46953 / JCM 12243 / WAL 16351</strain>
    </source>
</reference>
<evidence type="ECO:0000256" key="13">
    <source>
        <dbReference type="SAM" id="Phobius"/>
    </source>
</evidence>
<keyword evidence="8" id="KW-0418">Kinase</keyword>
<dbReference type="PROSITE" id="PS50109">
    <property type="entry name" value="HIS_KIN"/>
    <property type="match status" value="1"/>
</dbReference>
<evidence type="ECO:0000256" key="6">
    <source>
        <dbReference type="ARBA" id="ARBA00022692"/>
    </source>
</evidence>
<sequence length="379" mass="41924">MHLTPTGEYVMKSFHINKTDLKAAAINLVRNLPITIEYMAAATLVSTIFFHFSNNVTNISIIYTLAIIMIARATSCYGAGILASLFGVFWVNFAFTYPYLTLNFTMSGYPITFLGMALISSLSSSICIMITKQNVQLQEKDRMLLNAEKETMRANLMRAMSHDLRTPLTSIIGSSSTYLAQEEYMSPEEKRKLVRNIEEDAQWLLNMVENLLSVTRIQDEKGVASVVKADESLEEVISESVQRFRKRFPDVQVRVSIPDSVIIIPMDATLIEQVINNLLENALFHSGTNGPIDLVAASEKSGLSVSIKDYGKGIAPELLDTIFDGGGTSENHTGDGHKGMGIGLSICKTIINAHGGEIHAGNHLRGAQFTFTLPDWREY</sequence>
<dbReference type="SMART" id="SM00387">
    <property type="entry name" value="HATPase_c"/>
    <property type="match status" value="1"/>
</dbReference>
<dbReference type="EMBL" id="ABCC02000010">
    <property type="protein sequence ID" value="EDP18932.1"/>
    <property type="molecule type" value="Genomic_DNA"/>
</dbReference>
<dbReference type="SMART" id="SM00388">
    <property type="entry name" value="HisKA"/>
    <property type="match status" value="1"/>
</dbReference>
<dbReference type="InterPro" id="IPR025201">
    <property type="entry name" value="KdpD_TM"/>
</dbReference>
<protein>
    <recommendedName>
        <fullName evidence="3">histidine kinase</fullName>
        <ecNumber evidence="3">2.7.13.3</ecNumber>
    </recommendedName>
</protein>
<reference evidence="15 16" key="2">
    <citation type="submission" date="2007-09" db="EMBL/GenBank/DDBJ databases">
        <title>Draft genome sequence of Clostridium bolteae (ATCC BAA-613).</title>
        <authorList>
            <person name="Sudarsanam P."/>
            <person name="Ley R."/>
            <person name="Guruge J."/>
            <person name="Turnbaugh P.J."/>
            <person name="Mahowald M."/>
            <person name="Liep D."/>
            <person name="Gordon J."/>
        </authorList>
    </citation>
    <scope>NUCLEOTIDE SEQUENCE [LARGE SCALE GENOMIC DNA]</scope>
    <source>
        <strain evidence="16">ATCC BAA-613 / DSM 15670 / CCUG 46953 / JCM 12243 / WAL 16351</strain>
    </source>
</reference>
<dbReference type="InterPro" id="IPR004358">
    <property type="entry name" value="Sig_transdc_His_kin-like_C"/>
</dbReference>
<dbReference type="Gene3D" id="1.10.287.130">
    <property type="match status" value="1"/>
</dbReference>
<evidence type="ECO:0000256" key="8">
    <source>
        <dbReference type="ARBA" id="ARBA00022777"/>
    </source>
</evidence>
<evidence type="ECO:0000256" key="10">
    <source>
        <dbReference type="ARBA" id="ARBA00022989"/>
    </source>
</evidence>
<evidence type="ECO:0000313" key="15">
    <source>
        <dbReference type="EMBL" id="EDP18932.1"/>
    </source>
</evidence>
<dbReference type="GO" id="GO:0005524">
    <property type="term" value="F:ATP binding"/>
    <property type="evidence" value="ECO:0007669"/>
    <property type="project" value="UniProtKB-KW"/>
</dbReference>
<evidence type="ECO:0000256" key="7">
    <source>
        <dbReference type="ARBA" id="ARBA00022741"/>
    </source>
</evidence>
<dbReference type="GO" id="GO:0000155">
    <property type="term" value="F:phosphorelay sensor kinase activity"/>
    <property type="evidence" value="ECO:0007669"/>
    <property type="project" value="InterPro"/>
</dbReference>
<name>A8RJ33_ENTBW</name>
<dbReference type="Pfam" id="PF00512">
    <property type="entry name" value="HisKA"/>
    <property type="match status" value="1"/>
</dbReference>
<organism evidence="15 16">
    <name type="scientific">Enterocloster bolteae (strain ATCC BAA-613 / DSM 15670 / CCUG 46953 / JCM 12243 / WAL 16351)</name>
    <name type="common">Clostridium bolteae</name>
    <dbReference type="NCBI Taxonomy" id="411902"/>
    <lineage>
        <taxon>Bacteria</taxon>
        <taxon>Bacillati</taxon>
        <taxon>Bacillota</taxon>
        <taxon>Clostridia</taxon>
        <taxon>Lachnospirales</taxon>
        <taxon>Lachnospiraceae</taxon>
        <taxon>Enterocloster</taxon>
    </lineage>
</organism>
<keyword evidence="7" id="KW-0547">Nucleotide-binding</keyword>
<evidence type="ECO:0000256" key="2">
    <source>
        <dbReference type="ARBA" id="ARBA00004141"/>
    </source>
</evidence>
<evidence type="ECO:0000259" key="14">
    <source>
        <dbReference type="PROSITE" id="PS50109"/>
    </source>
</evidence>
<dbReference type="SUPFAM" id="SSF47384">
    <property type="entry name" value="Homodimeric domain of signal transducing histidine kinase"/>
    <property type="match status" value="1"/>
</dbReference>
<dbReference type="HOGENOM" id="CLU_000445_89_5_9"/>
<dbReference type="PANTHER" id="PTHR45569:SF1">
    <property type="entry name" value="SENSOR PROTEIN KDPD"/>
    <property type="match status" value="1"/>
</dbReference>
<evidence type="ECO:0000256" key="5">
    <source>
        <dbReference type="ARBA" id="ARBA00022679"/>
    </source>
</evidence>
<dbReference type="InterPro" id="IPR036097">
    <property type="entry name" value="HisK_dim/P_sf"/>
</dbReference>
<evidence type="ECO:0000256" key="12">
    <source>
        <dbReference type="ARBA" id="ARBA00023136"/>
    </source>
</evidence>
<dbReference type="InterPro" id="IPR036890">
    <property type="entry name" value="HATPase_C_sf"/>
</dbReference>
<dbReference type="InterPro" id="IPR005467">
    <property type="entry name" value="His_kinase_dom"/>
</dbReference>
<accession>A8RJ33</accession>
<dbReference type="PRINTS" id="PR00344">
    <property type="entry name" value="BCTRLSENSOR"/>
</dbReference>
<dbReference type="Pfam" id="PF02518">
    <property type="entry name" value="HATPase_c"/>
    <property type="match status" value="1"/>
</dbReference>
<dbReference type="Pfam" id="PF13493">
    <property type="entry name" value="DUF4118"/>
    <property type="match status" value="1"/>
</dbReference>
<keyword evidence="12 13" id="KW-0472">Membrane</keyword>
<evidence type="ECO:0000313" key="16">
    <source>
        <dbReference type="Proteomes" id="UP000005396"/>
    </source>
</evidence>
<dbReference type="Gene3D" id="3.30.565.10">
    <property type="entry name" value="Histidine kinase-like ATPase, C-terminal domain"/>
    <property type="match status" value="1"/>
</dbReference>
<dbReference type="Gene3D" id="1.20.120.620">
    <property type="entry name" value="Backbone structure of the membrane domain of e. Coli histidine kinase receptor kdpd"/>
    <property type="match status" value="1"/>
</dbReference>
<evidence type="ECO:0000256" key="11">
    <source>
        <dbReference type="ARBA" id="ARBA00023012"/>
    </source>
</evidence>
<keyword evidence="4" id="KW-0597">Phosphoprotein</keyword>
<feature type="transmembrane region" description="Helical" evidence="13">
    <location>
        <begin position="109"/>
        <end position="130"/>
    </location>
</feature>
<keyword evidence="10 13" id="KW-1133">Transmembrane helix</keyword>
<evidence type="ECO:0000256" key="3">
    <source>
        <dbReference type="ARBA" id="ARBA00012438"/>
    </source>
</evidence>
<comment type="caution">
    <text evidence="15">The sequence shown here is derived from an EMBL/GenBank/DDBJ whole genome shotgun (WGS) entry which is preliminary data.</text>
</comment>
<keyword evidence="5" id="KW-0808">Transferase</keyword>
<keyword evidence="9" id="KW-0067">ATP-binding</keyword>
<dbReference type="InterPro" id="IPR003661">
    <property type="entry name" value="HisK_dim/P_dom"/>
</dbReference>
<dbReference type="PANTHER" id="PTHR45569">
    <property type="entry name" value="SENSOR PROTEIN KDPD"/>
    <property type="match status" value="1"/>
</dbReference>
<dbReference type="InterPro" id="IPR038318">
    <property type="entry name" value="KdpD_sf"/>
</dbReference>
<feature type="transmembrane region" description="Helical" evidence="13">
    <location>
        <begin position="48"/>
        <end position="70"/>
    </location>
</feature>
<keyword evidence="11" id="KW-0902">Two-component regulatory system</keyword>
<evidence type="ECO:0000256" key="1">
    <source>
        <dbReference type="ARBA" id="ARBA00000085"/>
    </source>
</evidence>
<dbReference type="CDD" id="cd00082">
    <property type="entry name" value="HisKA"/>
    <property type="match status" value="1"/>
</dbReference>
<evidence type="ECO:0000256" key="4">
    <source>
        <dbReference type="ARBA" id="ARBA00022553"/>
    </source>
</evidence>
<dbReference type="Proteomes" id="UP000005396">
    <property type="component" value="Unassembled WGS sequence"/>
</dbReference>
<dbReference type="InterPro" id="IPR003594">
    <property type="entry name" value="HATPase_dom"/>
</dbReference>
<feature type="transmembrane region" description="Helical" evidence="13">
    <location>
        <begin position="77"/>
        <end position="97"/>
    </location>
</feature>
<dbReference type="AlphaFoldDB" id="A8RJ33"/>
<feature type="domain" description="Histidine kinase" evidence="14">
    <location>
        <begin position="159"/>
        <end position="377"/>
    </location>
</feature>
<dbReference type="PaxDb" id="411902-CLOBOL_00870"/>
<dbReference type="SUPFAM" id="SSF55874">
    <property type="entry name" value="ATPase domain of HSP90 chaperone/DNA topoisomerase II/histidine kinase"/>
    <property type="match status" value="1"/>
</dbReference>
<dbReference type="InterPro" id="IPR052023">
    <property type="entry name" value="Histidine_kinase_KdpD"/>
</dbReference>
<keyword evidence="6 13" id="KW-0812">Transmembrane</keyword>
<dbReference type="EC" id="2.7.13.3" evidence="3"/>
<gene>
    <name evidence="15" type="ORF">CLOBOL_00870</name>
</gene>
<comment type="subcellular location">
    <subcellularLocation>
        <location evidence="2">Membrane</location>
        <topology evidence="2">Multi-pass membrane protein</topology>
    </subcellularLocation>
</comment>
<dbReference type="eggNOG" id="COG2205">
    <property type="taxonomic scope" value="Bacteria"/>
</dbReference>
<evidence type="ECO:0000256" key="9">
    <source>
        <dbReference type="ARBA" id="ARBA00022840"/>
    </source>
</evidence>
<proteinExistence type="predicted"/>
<dbReference type="GO" id="GO:0005886">
    <property type="term" value="C:plasma membrane"/>
    <property type="evidence" value="ECO:0007669"/>
    <property type="project" value="TreeGrafter"/>
</dbReference>
<comment type="catalytic activity">
    <reaction evidence="1">
        <text>ATP + protein L-histidine = ADP + protein N-phospho-L-histidine.</text>
        <dbReference type="EC" id="2.7.13.3"/>
    </reaction>
</comment>